<dbReference type="SUPFAM" id="SSF55729">
    <property type="entry name" value="Acyl-CoA N-acyltransferases (Nat)"/>
    <property type="match status" value="1"/>
</dbReference>
<organism evidence="10 11">
    <name type="scientific">Citrus x changshan-huyou</name>
    <dbReference type="NCBI Taxonomy" id="2935761"/>
    <lineage>
        <taxon>Eukaryota</taxon>
        <taxon>Viridiplantae</taxon>
        <taxon>Streptophyta</taxon>
        <taxon>Embryophyta</taxon>
        <taxon>Tracheophyta</taxon>
        <taxon>Spermatophyta</taxon>
        <taxon>Magnoliopsida</taxon>
        <taxon>eudicotyledons</taxon>
        <taxon>Gunneridae</taxon>
        <taxon>Pentapetalae</taxon>
        <taxon>rosids</taxon>
        <taxon>malvids</taxon>
        <taxon>Sapindales</taxon>
        <taxon>Rutaceae</taxon>
        <taxon>Aurantioideae</taxon>
        <taxon>Citrus</taxon>
    </lineage>
</organism>
<dbReference type="PANTHER" id="PTHR46309">
    <property type="entry name" value="PHD FINGER PROTEIN 12"/>
    <property type="match status" value="1"/>
</dbReference>
<dbReference type="GO" id="GO:0008270">
    <property type="term" value="F:zinc ion binding"/>
    <property type="evidence" value="ECO:0007669"/>
    <property type="project" value="UniProtKB-KW"/>
</dbReference>
<dbReference type="Proteomes" id="UP001428341">
    <property type="component" value="Unassembled WGS sequence"/>
</dbReference>
<keyword evidence="2" id="KW-0479">Metal-binding</keyword>
<keyword evidence="11" id="KW-1185">Reference proteome</keyword>
<dbReference type="GO" id="GO:0003714">
    <property type="term" value="F:transcription corepressor activity"/>
    <property type="evidence" value="ECO:0007669"/>
    <property type="project" value="InterPro"/>
</dbReference>
<dbReference type="GO" id="GO:0005634">
    <property type="term" value="C:nucleus"/>
    <property type="evidence" value="ECO:0007669"/>
    <property type="project" value="UniProtKB-SubCell"/>
</dbReference>
<dbReference type="SMART" id="SM00249">
    <property type="entry name" value="PHD"/>
    <property type="match status" value="2"/>
</dbReference>
<dbReference type="GO" id="GO:0006357">
    <property type="term" value="P:regulation of transcription by RNA polymerase II"/>
    <property type="evidence" value="ECO:0007669"/>
    <property type="project" value="TreeGrafter"/>
</dbReference>
<feature type="compositionally biased region" description="Basic residues" evidence="7">
    <location>
        <begin position="204"/>
        <end position="218"/>
    </location>
</feature>
<dbReference type="InterPro" id="IPR000182">
    <property type="entry name" value="GNAT_dom"/>
</dbReference>
<dbReference type="InterPro" id="IPR054292">
    <property type="entry name" value="DUF7028"/>
</dbReference>
<dbReference type="PANTHER" id="PTHR46309:SF12">
    <property type="entry name" value="GB|AAC80581.1"/>
    <property type="match status" value="1"/>
</dbReference>
<evidence type="ECO:0000259" key="8">
    <source>
        <dbReference type="PROSITE" id="PS50016"/>
    </source>
</evidence>
<accession>A0AAP0QI54</accession>
<evidence type="ECO:0000313" key="10">
    <source>
        <dbReference type="EMBL" id="KAK9194085.1"/>
    </source>
</evidence>
<dbReference type="EMBL" id="JBCGBO010000006">
    <property type="protein sequence ID" value="KAK9194085.1"/>
    <property type="molecule type" value="Genomic_DNA"/>
</dbReference>
<dbReference type="InterPro" id="IPR011011">
    <property type="entry name" value="Znf_FYVE_PHD"/>
</dbReference>
<dbReference type="GO" id="GO:0016747">
    <property type="term" value="F:acyltransferase activity, transferring groups other than amino-acyl groups"/>
    <property type="evidence" value="ECO:0007669"/>
    <property type="project" value="InterPro"/>
</dbReference>
<evidence type="ECO:0000256" key="6">
    <source>
        <dbReference type="PROSITE-ProRule" id="PRU00146"/>
    </source>
</evidence>
<evidence type="ECO:0000256" key="5">
    <source>
        <dbReference type="ARBA" id="ARBA00023242"/>
    </source>
</evidence>
<reference evidence="10 11" key="1">
    <citation type="submission" date="2024-05" db="EMBL/GenBank/DDBJ databases">
        <title>Haplotype-resolved chromosome-level genome assembly of Huyou (Citrus changshanensis).</title>
        <authorList>
            <person name="Miao C."/>
            <person name="Chen W."/>
            <person name="Wu Y."/>
            <person name="Wang L."/>
            <person name="Zhao S."/>
            <person name="Grierson D."/>
            <person name="Xu C."/>
            <person name="Chen K."/>
        </authorList>
    </citation>
    <scope>NUCLEOTIDE SEQUENCE [LARGE SCALE GENOMIC DNA]</scope>
    <source>
        <strain evidence="10">01-14</strain>
        <tissue evidence="10">Leaf</tissue>
    </source>
</reference>
<dbReference type="InterPro" id="IPR056511">
    <property type="entry name" value="IDM1_C"/>
</dbReference>
<keyword evidence="4" id="KW-0862">Zinc</keyword>
<comment type="caution">
    <text evidence="10">The sequence shown here is derived from an EMBL/GenBank/DDBJ whole genome shotgun (WGS) entry which is preliminary data.</text>
</comment>
<dbReference type="InterPro" id="IPR042163">
    <property type="entry name" value="PHF12"/>
</dbReference>
<dbReference type="InterPro" id="IPR016181">
    <property type="entry name" value="Acyl_CoA_acyltransferase"/>
</dbReference>
<dbReference type="Pfam" id="PF22970">
    <property type="entry name" value="DUF7028"/>
    <property type="match status" value="1"/>
</dbReference>
<sequence length="689" mass="77588">MVNQPQYCPAAVVYCCMHGGVGRSKNNDSKGSEMRLKARNHLLALNWKLWYAQKGGYKQEIRYTSPNQKTFYSLRTACRSLIDEQCSQNLTLNLNANPAVNLHAKAEAESMDFGDLGQEENHARHAKRGCRFDEGSQNLTQNLRANLEEKSVMVTPQTSQSSSDDALHSRKRRKKNTEVNLHAKAEAESMDFGNLGQEDDNARHAKPGRRRGKGKRKGTANSMTSRDDQKKHAVKHTHVQISGKQERQKVLPRFSVCNPRAVVLSKLIENNVVFPGAKVCYGGKKGRVPLAEGSITNGGIKCNCCNEVFTLTGFEVHAGSKNHRPAANIFLEDGRSLVDCLRQMVSTDNTATVKGINQMKSNSHQVETYDMCVVCLDGGELICCDHCPCMYHSNCLGLKDIPYGDWFCPLCCCAICGDGKFKQRTLHSVDDDDGLVRTCDQCEHKFHTGCTRKSKRELKVKSQNKWFCSDRCEHVFSSLHELIGKPFSISENNLNWRLLKSLESERQDVCNSTDGKFLKELQRKLHGAVEVMHECFEPAKEPLTGRDLIEDVIFNRRSELKHLNYAGFYTVVLEKKRKIISAATVRVYETVAEIPFVATMFKYRRNGMCRLLMAELEKQLIALGVERLVLPSAPSVLNAWTTKFGFSKMTASERLNYLNYTFLDFQGTIMCQKFLMKTPSASPCLSQAA</sequence>
<dbReference type="Gene3D" id="3.40.630.30">
    <property type="match status" value="1"/>
</dbReference>
<dbReference type="Gene3D" id="3.30.40.10">
    <property type="entry name" value="Zinc/RING finger domain, C3HC4 (zinc finger)"/>
    <property type="match status" value="2"/>
</dbReference>
<feature type="region of interest" description="Disordered" evidence="7">
    <location>
        <begin position="148"/>
        <end position="245"/>
    </location>
</feature>
<protein>
    <submittedName>
        <fullName evidence="10">Uncharacterized protein</fullName>
    </submittedName>
</protein>
<evidence type="ECO:0000256" key="4">
    <source>
        <dbReference type="ARBA" id="ARBA00022833"/>
    </source>
</evidence>
<evidence type="ECO:0000256" key="7">
    <source>
        <dbReference type="SAM" id="MobiDB-lite"/>
    </source>
</evidence>
<dbReference type="Pfam" id="PF16135">
    <property type="entry name" value="TDBD"/>
    <property type="match status" value="1"/>
</dbReference>
<dbReference type="InterPro" id="IPR001965">
    <property type="entry name" value="Znf_PHD"/>
</dbReference>
<feature type="domain" description="N-acetyltransferase" evidence="9">
    <location>
        <begin position="516"/>
        <end position="675"/>
    </location>
</feature>
<dbReference type="Pfam" id="PF23209">
    <property type="entry name" value="IDM1_C"/>
    <property type="match status" value="1"/>
</dbReference>
<dbReference type="InterPro" id="IPR019786">
    <property type="entry name" value="Zinc_finger_PHD-type_CS"/>
</dbReference>
<proteinExistence type="predicted"/>
<evidence type="ECO:0000313" key="11">
    <source>
        <dbReference type="Proteomes" id="UP001428341"/>
    </source>
</evidence>
<dbReference type="AlphaFoldDB" id="A0AAP0QI54"/>
<evidence type="ECO:0000256" key="2">
    <source>
        <dbReference type="ARBA" id="ARBA00022723"/>
    </source>
</evidence>
<dbReference type="PROSITE" id="PS51186">
    <property type="entry name" value="GNAT"/>
    <property type="match status" value="1"/>
</dbReference>
<dbReference type="InterPro" id="IPR032308">
    <property type="entry name" value="TDBD"/>
</dbReference>
<feature type="domain" description="PHD-type" evidence="8">
    <location>
        <begin position="369"/>
        <end position="414"/>
    </location>
</feature>
<comment type="subcellular location">
    <subcellularLocation>
        <location evidence="1">Nucleus</location>
    </subcellularLocation>
</comment>
<evidence type="ECO:0000259" key="9">
    <source>
        <dbReference type="PROSITE" id="PS51186"/>
    </source>
</evidence>
<evidence type="ECO:0000256" key="3">
    <source>
        <dbReference type="ARBA" id="ARBA00022771"/>
    </source>
</evidence>
<dbReference type="InterPro" id="IPR019787">
    <property type="entry name" value="Znf_PHD-finger"/>
</dbReference>
<dbReference type="PROSITE" id="PS01359">
    <property type="entry name" value="ZF_PHD_1"/>
    <property type="match status" value="1"/>
</dbReference>
<dbReference type="CDD" id="cd04301">
    <property type="entry name" value="NAT_SF"/>
    <property type="match status" value="1"/>
</dbReference>
<name>A0AAP0QI54_9ROSI</name>
<dbReference type="InterPro" id="IPR013083">
    <property type="entry name" value="Znf_RING/FYVE/PHD"/>
</dbReference>
<gene>
    <name evidence="10" type="ORF">WN944_004787</name>
</gene>
<feature type="compositionally biased region" description="Polar residues" evidence="7">
    <location>
        <begin position="154"/>
        <end position="164"/>
    </location>
</feature>
<keyword evidence="3 6" id="KW-0863">Zinc-finger</keyword>
<dbReference type="SUPFAM" id="SSF57903">
    <property type="entry name" value="FYVE/PHD zinc finger"/>
    <property type="match status" value="1"/>
</dbReference>
<dbReference type="PROSITE" id="PS50016">
    <property type="entry name" value="ZF_PHD_2"/>
    <property type="match status" value="1"/>
</dbReference>
<keyword evidence="5" id="KW-0539">Nucleus</keyword>
<evidence type="ECO:0000256" key="1">
    <source>
        <dbReference type="ARBA" id="ARBA00004123"/>
    </source>
</evidence>